<protein>
    <submittedName>
        <fullName evidence="9">BTAD domain-containing putative transcriptional regulator</fullName>
    </submittedName>
</protein>
<accession>A0ABV3JBX0</accession>
<evidence type="ECO:0000256" key="7">
    <source>
        <dbReference type="SAM" id="MobiDB-lite"/>
    </source>
</evidence>
<dbReference type="SMART" id="SM00862">
    <property type="entry name" value="Trans_reg_C"/>
    <property type="match status" value="1"/>
</dbReference>
<dbReference type="PROSITE" id="PS51755">
    <property type="entry name" value="OMPR_PHOB"/>
    <property type="match status" value="1"/>
</dbReference>
<keyword evidence="2" id="KW-0902">Two-component regulatory system</keyword>
<evidence type="ECO:0000313" key="10">
    <source>
        <dbReference type="Proteomes" id="UP001552527"/>
    </source>
</evidence>
<keyword evidence="10" id="KW-1185">Reference proteome</keyword>
<feature type="domain" description="OmpR/PhoB-type" evidence="8">
    <location>
        <begin position="1"/>
        <end position="103"/>
    </location>
</feature>
<feature type="region of interest" description="Disordered" evidence="7">
    <location>
        <begin position="216"/>
        <end position="306"/>
    </location>
</feature>
<proteinExistence type="inferred from homology"/>
<keyword evidence="4 6" id="KW-0238">DNA-binding</keyword>
<dbReference type="SUPFAM" id="SSF46894">
    <property type="entry name" value="C-terminal effector domain of the bipartite response regulators"/>
    <property type="match status" value="1"/>
</dbReference>
<reference evidence="9 10" key="1">
    <citation type="submission" date="2024-06" db="EMBL/GenBank/DDBJ databases">
        <title>The Natural Products Discovery Center: Release of the First 8490 Sequenced Strains for Exploring Actinobacteria Biosynthetic Diversity.</title>
        <authorList>
            <person name="Kalkreuter E."/>
            <person name="Kautsar S.A."/>
            <person name="Yang D."/>
            <person name="Bader C.D."/>
            <person name="Teijaro C.N."/>
            <person name="Fluegel L."/>
            <person name="Davis C.M."/>
            <person name="Simpson J.R."/>
            <person name="Lauterbach L."/>
            <person name="Steele A.D."/>
            <person name="Gui C."/>
            <person name="Meng S."/>
            <person name="Li G."/>
            <person name="Viehrig K."/>
            <person name="Ye F."/>
            <person name="Su P."/>
            <person name="Kiefer A.F."/>
            <person name="Nichols A."/>
            <person name="Cepeda A.J."/>
            <person name="Yan W."/>
            <person name="Fan B."/>
            <person name="Jiang Y."/>
            <person name="Adhikari A."/>
            <person name="Zheng C.-J."/>
            <person name="Schuster L."/>
            <person name="Cowan T.M."/>
            <person name="Smanski M.J."/>
            <person name="Chevrette M.G."/>
            <person name="De Carvalho L.P.S."/>
            <person name="Shen B."/>
        </authorList>
    </citation>
    <scope>NUCLEOTIDE SEQUENCE [LARGE SCALE GENOMIC DNA]</scope>
    <source>
        <strain evidence="9 10">NPDC052768</strain>
    </source>
</reference>
<dbReference type="RefSeq" id="WP_364020382.1">
    <property type="nucleotide sequence ID" value="NZ_JBFATD010000003.1"/>
</dbReference>
<dbReference type="InterPro" id="IPR005158">
    <property type="entry name" value="BTAD"/>
</dbReference>
<name>A0ABV3JBX0_9ACTN</name>
<dbReference type="PANTHER" id="PTHR35807">
    <property type="entry name" value="TRANSCRIPTIONAL REGULATOR REDD-RELATED"/>
    <property type="match status" value="1"/>
</dbReference>
<evidence type="ECO:0000256" key="4">
    <source>
        <dbReference type="ARBA" id="ARBA00023125"/>
    </source>
</evidence>
<dbReference type="Pfam" id="PF03704">
    <property type="entry name" value="BTAD"/>
    <property type="match status" value="1"/>
</dbReference>
<evidence type="ECO:0000259" key="8">
    <source>
        <dbReference type="PROSITE" id="PS51755"/>
    </source>
</evidence>
<dbReference type="Gene3D" id="1.25.40.10">
    <property type="entry name" value="Tetratricopeptide repeat domain"/>
    <property type="match status" value="1"/>
</dbReference>
<evidence type="ECO:0000256" key="3">
    <source>
        <dbReference type="ARBA" id="ARBA00023015"/>
    </source>
</evidence>
<evidence type="ECO:0000256" key="2">
    <source>
        <dbReference type="ARBA" id="ARBA00023012"/>
    </source>
</evidence>
<dbReference type="InterPro" id="IPR036388">
    <property type="entry name" value="WH-like_DNA-bd_sf"/>
</dbReference>
<evidence type="ECO:0000256" key="1">
    <source>
        <dbReference type="ARBA" id="ARBA00005820"/>
    </source>
</evidence>
<dbReference type="EMBL" id="JBFATE010000003">
    <property type="protein sequence ID" value="MEV5245659.1"/>
    <property type="molecule type" value="Genomic_DNA"/>
</dbReference>
<comment type="similarity">
    <text evidence="1">Belongs to the AfsR/DnrI/RedD regulatory family.</text>
</comment>
<dbReference type="InterPro" id="IPR001867">
    <property type="entry name" value="OmpR/PhoB-type_DNA-bd"/>
</dbReference>
<sequence>MGGNSQRLRIEVLGPLRAWRDGSPLALGPVRRQTVLAALLLRDGAVVSHEHLLDGVWGADPPASGTKVLASHVNPLRRTLDRAGTRHTESVIRSGKGWYRFVLDDVRLDLADLAELRDRALRTKASGDPAEAAQQSTDALALFRGEPLAQLSGPFAAAERERLLERRRTLRLARLSCLVDLGRYGDALDDAARLPEADRYDESMLALRMRALYGWAAPTPRPGGPPRRGSSSASRWPCRAPTGTRRSTSMRSKGSPPRRGRCGPADRVRGPEGKRGPGRSPLATGGLVKRIGRRRHSPELRVPRAHPRAGSDVVITSNLANGWLT</sequence>
<dbReference type="Gene3D" id="1.10.10.10">
    <property type="entry name" value="Winged helix-like DNA-binding domain superfamily/Winged helix DNA-binding domain"/>
    <property type="match status" value="1"/>
</dbReference>
<keyword evidence="3" id="KW-0805">Transcription regulation</keyword>
<gene>
    <name evidence="9" type="ORF">AB0K95_10375</name>
</gene>
<evidence type="ECO:0000313" key="9">
    <source>
        <dbReference type="EMBL" id="MEV5245659.1"/>
    </source>
</evidence>
<evidence type="ECO:0000256" key="6">
    <source>
        <dbReference type="PROSITE-ProRule" id="PRU01091"/>
    </source>
</evidence>
<evidence type="ECO:0000256" key="5">
    <source>
        <dbReference type="ARBA" id="ARBA00023163"/>
    </source>
</evidence>
<dbReference type="InterPro" id="IPR011990">
    <property type="entry name" value="TPR-like_helical_dom_sf"/>
</dbReference>
<organism evidence="9 10">
    <name type="scientific">Streptomyces werraensis</name>
    <dbReference type="NCBI Taxonomy" id="68284"/>
    <lineage>
        <taxon>Bacteria</taxon>
        <taxon>Bacillati</taxon>
        <taxon>Actinomycetota</taxon>
        <taxon>Actinomycetes</taxon>
        <taxon>Kitasatosporales</taxon>
        <taxon>Streptomycetaceae</taxon>
        <taxon>Streptomyces</taxon>
    </lineage>
</organism>
<dbReference type="Pfam" id="PF00486">
    <property type="entry name" value="Trans_reg_C"/>
    <property type="match status" value="1"/>
</dbReference>
<feature type="compositionally biased region" description="Low complexity" evidence="7">
    <location>
        <begin position="227"/>
        <end position="237"/>
    </location>
</feature>
<feature type="compositionally biased region" description="Basic and acidic residues" evidence="7">
    <location>
        <begin position="264"/>
        <end position="275"/>
    </location>
</feature>
<comment type="caution">
    <text evidence="9">The sequence shown here is derived from an EMBL/GenBank/DDBJ whole genome shotgun (WGS) entry which is preliminary data.</text>
</comment>
<dbReference type="SUPFAM" id="SSF48452">
    <property type="entry name" value="TPR-like"/>
    <property type="match status" value="1"/>
</dbReference>
<dbReference type="InterPro" id="IPR051677">
    <property type="entry name" value="AfsR-DnrI-RedD_regulator"/>
</dbReference>
<dbReference type="Proteomes" id="UP001552527">
    <property type="component" value="Unassembled WGS sequence"/>
</dbReference>
<keyword evidence="5" id="KW-0804">Transcription</keyword>
<feature type="DNA-binding region" description="OmpR/PhoB-type" evidence="6">
    <location>
        <begin position="1"/>
        <end position="103"/>
    </location>
</feature>
<dbReference type="InterPro" id="IPR016032">
    <property type="entry name" value="Sig_transdc_resp-reg_C-effctor"/>
</dbReference>
<dbReference type="PANTHER" id="PTHR35807:SF1">
    <property type="entry name" value="TRANSCRIPTIONAL REGULATOR REDD"/>
    <property type="match status" value="1"/>
</dbReference>
<dbReference type="SMART" id="SM01043">
    <property type="entry name" value="BTAD"/>
    <property type="match status" value="1"/>
</dbReference>